<accession>A0AAD7F3A4</accession>
<dbReference type="Pfam" id="PF06722">
    <property type="entry name" value="EryCIII-like_C"/>
    <property type="match status" value="1"/>
</dbReference>
<feature type="domain" description="Erythromycin biosynthesis protein CIII-like C-terminal" evidence="4">
    <location>
        <begin position="414"/>
        <end position="508"/>
    </location>
</feature>
<dbReference type="SUPFAM" id="SSF53756">
    <property type="entry name" value="UDP-Glycosyltransferase/glycogen phosphorylase"/>
    <property type="match status" value="1"/>
</dbReference>
<evidence type="ECO:0000313" key="6">
    <source>
        <dbReference type="Proteomes" id="UP001218218"/>
    </source>
</evidence>
<evidence type="ECO:0000259" key="4">
    <source>
        <dbReference type="Pfam" id="PF06722"/>
    </source>
</evidence>
<reference evidence="5" key="1">
    <citation type="submission" date="2023-03" db="EMBL/GenBank/DDBJ databases">
        <title>Massive genome expansion in bonnet fungi (Mycena s.s.) driven by repeated elements and novel gene families across ecological guilds.</title>
        <authorList>
            <consortium name="Lawrence Berkeley National Laboratory"/>
            <person name="Harder C.B."/>
            <person name="Miyauchi S."/>
            <person name="Viragh M."/>
            <person name="Kuo A."/>
            <person name="Thoen E."/>
            <person name="Andreopoulos B."/>
            <person name="Lu D."/>
            <person name="Skrede I."/>
            <person name="Drula E."/>
            <person name="Henrissat B."/>
            <person name="Morin E."/>
            <person name="Kohler A."/>
            <person name="Barry K."/>
            <person name="LaButti K."/>
            <person name="Morin E."/>
            <person name="Salamov A."/>
            <person name="Lipzen A."/>
            <person name="Mereny Z."/>
            <person name="Hegedus B."/>
            <person name="Baldrian P."/>
            <person name="Stursova M."/>
            <person name="Weitz H."/>
            <person name="Taylor A."/>
            <person name="Grigoriev I.V."/>
            <person name="Nagy L.G."/>
            <person name="Martin F."/>
            <person name="Kauserud H."/>
        </authorList>
    </citation>
    <scope>NUCLEOTIDE SEQUENCE</scope>
    <source>
        <strain evidence="5">CBHHK002</strain>
    </source>
</reference>
<dbReference type="FunFam" id="3.40.50.2000:FF:000009">
    <property type="entry name" value="Sterol 3-beta-glucosyltransferase UGT80A2"/>
    <property type="match status" value="1"/>
</dbReference>
<organism evidence="5 6">
    <name type="scientific">Mycena albidolilacea</name>
    <dbReference type="NCBI Taxonomy" id="1033008"/>
    <lineage>
        <taxon>Eukaryota</taxon>
        <taxon>Fungi</taxon>
        <taxon>Dikarya</taxon>
        <taxon>Basidiomycota</taxon>
        <taxon>Agaricomycotina</taxon>
        <taxon>Agaricomycetes</taxon>
        <taxon>Agaricomycetidae</taxon>
        <taxon>Agaricales</taxon>
        <taxon>Marasmiineae</taxon>
        <taxon>Mycenaceae</taxon>
        <taxon>Mycena</taxon>
    </lineage>
</organism>
<dbReference type="PANTHER" id="PTHR48050:SF27">
    <property type="entry name" value="GLUCOSYLTRANSFERASE, PUTATIVE (AFU_ORTHOLOGUE AFUA_7G04880)-RELATED"/>
    <property type="match status" value="1"/>
</dbReference>
<gene>
    <name evidence="5" type="ORF">DFH08DRAFT_837689</name>
</gene>
<dbReference type="GO" id="GO:0016906">
    <property type="term" value="F:sterol 3-beta-glucosyltransferase activity"/>
    <property type="evidence" value="ECO:0007669"/>
    <property type="project" value="UniProtKB-ARBA"/>
</dbReference>
<dbReference type="Gene3D" id="3.40.50.2000">
    <property type="entry name" value="Glycogen Phosphorylase B"/>
    <property type="match status" value="2"/>
</dbReference>
<dbReference type="InterPro" id="IPR004276">
    <property type="entry name" value="GlycoTrans_28_N"/>
</dbReference>
<feature type="domain" description="Glycosyltransferase family 28 N-terminal" evidence="3">
    <location>
        <begin position="101"/>
        <end position="248"/>
    </location>
</feature>
<dbReference type="InterPro" id="IPR010610">
    <property type="entry name" value="EryCIII-like_C"/>
</dbReference>
<dbReference type="CDD" id="cd03784">
    <property type="entry name" value="GT1_Gtf-like"/>
    <property type="match status" value="1"/>
</dbReference>
<sequence length="847" mass="91684">MILELEADKASVHSRGSFDGSFSDAPPAYELIGSFQLPADTEGQQFIDRNAADVVREDGRIDLDFDSKLGRALASVVPQPPPYIPTDSFLERRDWDIKLNIVLQVVGSRGDVQPFIALGNELQKHGHRVRLATHNVFEDFVRTSGLGFYPIGGDPAELMAFMVKNPGLIPNMKSVRAGDIQKKRAMVMEMLEGCWRSCVEPDLVSKEPFVAEAIIANPPSFAHIHCAQVLGIPVHLMFTMPWSSTRVFSHPLANIKYSSPDPGIPNYLSYGVVEFLTWQGLGDVINKWRHSLDLEPVPLTEGPALAETLKIPFTYCWSPALVPKPVDWPAHIDVCGFFFREPPNYTPPPELDAFLRAGPPPVYIGFGSIVLDDPARMISILLGAVHAIGVRAIISCGWNKLDGPPLPGVFYLGDCPHEWLFQHVAAVVHHGGAGTTACGLLNGKPTTIVPFFGDQPFWGNMVAAAGAGPKPIHHKKLDVKTLATAIAFCLTPEAMAGARTIADKMRSESGVKTAVDSFHANLPLNRLKCDMLSDRPAAWKIQKGKQTLRLSKLAAEVLIHNNKLDRKALKFHNTNKIRIENRRWDPLTGGASAVIRTATDIVDATAGIFVKPYQEFNRSSNAPPTPTLTPTPGASDTPLPHASSTSEVAYDKGEGSSSGAPRSGMATAAAMTTASGKSFGRVMTAHWQGVFVDIPLAVTEGLRSVPKLYGEEVKDYGEVKDWKSGALVAGKTFVHAFPEGLADLVVQPYKGAKEGGVLGLVKGIGKGTMDAIAKTNAATVGLVAYPSQGISKSIRATVHEKTGRNIAKGRHEEGRWLLSLKHSGSLPVEVITRYDEHLRAKGKSRGT</sequence>
<dbReference type="AlphaFoldDB" id="A0AAD7F3A4"/>
<dbReference type="FunFam" id="3.40.50.2000:FF:000100">
    <property type="entry name" value="Glycosyltransferase family 1 protein"/>
    <property type="match status" value="1"/>
</dbReference>
<evidence type="ECO:0000256" key="1">
    <source>
        <dbReference type="ARBA" id="ARBA00022679"/>
    </source>
</evidence>
<keyword evidence="6" id="KW-1185">Reference proteome</keyword>
<evidence type="ECO:0000256" key="2">
    <source>
        <dbReference type="SAM" id="MobiDB-lite"/>
    </source>
</evidence>
<dbReference type="EMBL" id="JARIHO010000003">
    <property type="protein sequence ID" value="KAJ7363835.1"/>
    <property type="molecule type" value="Genomic_DNA"/>
</dbReference>
<protein>
    <recommendedName>
        <fullName evidence="7">Glycosyltransferase family 28 N-terminal domain-containing protein</fullName>
    </recommendedName>
</protein>
<evidence type="ECO:0008006" key="7">
    <source>
        <dbReference type="Google" id="ProtNLM"/>
    </source>
</evidence>
<feature type="region of interest" description="Disordered" evidence="2">
    <location>
        <begin position="616"/>
        <end position="664"/>
    </location>
</feature>
<evidence type="ECO:0000259" key="3">
    <source>
        <dbReference type="Pfam" id="PF03033"/>
    </source>
</evidence>
<keyword evidence="1" id="KW-0808">Transferase</keyword>
<dbReference type="Proteomes" id="UP001218218">
    <property type="component" value="Unassembled WGS sequence"/>
</dbReference>
<dbReference type="Pfam" id="PF03033">
    <property type="entry name" value="Glyco_transf_28"/>
    <property type="match status" value="1"/>
</dbReference>
<dbReference type="PANTHER" id="PTHR48050">
    <property type="entry name" value="STEROL 3-BETA-GLUCOSYLTRANSFERASE"/>
    <property type="match status" value="1"/>
</dbReference>
<evidence type="ECO:0000313" key="5">
    <source>
        <dbReference type="EMBL" id="KAJ7363835.1"/>
    </source>
</evidence>
<dbReference type="GO" id="GO:0005975">
    <property type="term" value="P:carbohydrate metabolic process"/>
    <property type="evidence" value="ECO:0007669"/>
    <property type="project" value="InterPro"/>
</dbReference>
<dbReference type="InterPro" id="IPR050426">
    <property type="entry name" value="Glycosyltransferase_28"/>
</dbReference>
<comment type="caution">
    <text evidence="5">The sequence shown here is derived from an EMBL/GenBank/DDBJ whole genome shotgun (WGS) entry which is preliminary data.</text>
</comment>
<name>A0AAD7F3A4_9AGAR</name>
<dbReference type="InterPro" id="IPR002213">
    <property type="entry name" value="UDP_glucos_trans"/>
</dbReference>
<proteinExistence type="predicted"/>